<proteinExistence type="predicted"/>
<protein>
    <recommendedName>
        <fullName evidence="4">Steroid 5-alpha reductase C-terminal domain-containing protein</fullName>
    </recommendedName>
</protein>
<sequence length="589" mass="65091">MLAGQDSSCVGIGNTLCYLGLRRPVSAVAALYFGTGVVLFWTISLAQQSTWLIDPYWTLAPLLIAHFYRAHPAAAAHSVRANACTSLLWTWSLRLTHSYFRREKWQVGAREDWRYTELRERHPRSWWWLSFFAVYLIQEVMLVGITLPMYAVHFRGSGWNGLDSVALMMCITGLWTAALADTQLHEFCAGNEALDQQGRAKRLVLDTGLWRHSRHPNHVGEQLWWWGLALFGVSASGELWPLLGTAFNSAVMVEVSLLVERRMLRRADRAAAYRAYQTRTPFWLGAAAAGLKELDAAKGDVPACPLTCLELRYGGSWIFSRSRHGEQATWEDISSEVRRDVKEDMLRFGDTAPFVAICALAHSSYSISILRDHYSREVCGVAASEAKKCYGLSDACLRALPRTQARVCFRGRGAGAQLSLPDVMRAAQRRYGCPEGKARAERARRERDAVRRAALGGQGERVVKLGAELAALGLPQAAMENVLARRYMRGTWEVSAAGAAAGVARRRFLAALPGCAGALRLAACDWACDELGDQALSDRRMAAVEVAAEVEALQEWAQRCGCASAALAEPSLPPGMHEEVADLFSRLEA</sequence>
<evidence type="ECO:0008006" key="4">
    <source>
        <dbReference type="Google" id="ProtNLM"/>
    </source>
</evidence>
<keyword evidence="3" id="KW-1185">Reference proteome</keyword>
<name>A0AAW1RGY0_9CHLO</name>
<dbReference type="GO" id="GO:0016020">
    <property type="term" value="C:membrane"/>
    <property type="evidence" value="ECO:0007669"/>
    <property type="project" value="TreeGrafter"/>
</dbReference>
<dbReference type="Gene3D" id="1.20.120.1630">
    <property type="match status" value="1"/>
</dbReference>
<keyword evidence="1" id="KW-1133">Transmembrane helix</keyword>
<dbReference type="AlphaFoldDB" id="A0AAW1RGY0"/>
<keyword evidence="1" id="KW-0812">Transmembrane</keyword>
<dbReference type="Pfam" id="PF06966">
    <property type="entry name" value="DUF1295"/>
    <property type="match status" value="1"/>
</dbReference>
<dbReference type="InterPro" id="IPR010721">
    <property type="entry name" value="UstE-like"/>
</dbReference>
<evidence type="ECO:0000256" key="1">
    <source>
        <dbReference type="SAM" id="Phobius"/>
    </source>
</evidence>
<feature type="transmembrane region" description="Helical" evidence="1">
    <location>
        <begin position="126"/>
        <end position="151"/>
    </location>
</feature>
<organism evidence="2 3">
    <name type="scientific">Elliptochloris bilobata</name>
    <dbReference type="NCBI Taxonomy" id="381761"/>
    <lineage>
        <taxon>Eukaryota</taxon>
        <taxon>Viridiplantae</taxon>
        <taxon>Chlorophyta</taxon>
        <taxon>core chlorophytes</taxon>
        <taxon>Trebouxiophyceae</taxon>
        <taxon>Trebouxiophyceae incertae sedis</taxon>
        <taxon>Elliptochloris clade</taxon>
        <taxon>Elliptochloris</taxon>
    </lineage>
</organism>
<accession>A0AAW1RGY0</accession>
<evidence type="ECO:0000313" key="2">
    <source>
        <dbReference type="EMBL" id="KAK9832532.1"/>
    </source>
</evidence>
<evidence type="ECO:0000313" key="3">
    <source>
        <dbReference type="Proteomes" id="UP001445335"/>
    </source>
</evidence>
<feature type="transmembrane region" description="Helical" evidence="1">
    <location>
        <begin position="25"/>
        <end position="46"/>
    </location>
</feature>
<dbReference type="PROSITE" id="PS50244">
    <property type="entry name" value="S5A_REDUCTASE"/>
    <property type="match status" value="1"/>
</dbReference>
<reference evidence="2 3" key="1">
    <citation type="journal article" date="2024" name="Nat. Commun.">
        <title>Phylogenomics reveals the evolutionary origins of lichenization in chlorophyte algae.</title>
        <authorList>
            <person name="Puginier C."/>
            <person name="Libourel C."/>
            <person name="Otte J."/>
            <person name="Skaloud P."/>
            <person name="Haon M."/>
            <person name="Grisel S."/>
            <person name="Petersen M."/>
            <person name="Berrin J.G."/>
            <person name="Delaux P.M."/>
            <person name="Dal Grande F."/>
            <person name="Keller J."/>
        </authorList>
    </citation>
    <scope>NUCLEOTIDE SEQUENCE [LARGE SCALE GENOMIC DNA]</scope>
    <source>
        <strain evidence="2 3">SAG 245.80</strain>
    </source>
</reference>
<dbReference type="Proteomes" id="UP001445335">
    <property type="component" value="Unassembled WGS sequence"/>
</dbReference>
<dbReference type="EMBL" id="JALJOU010000041">
    <property type="protein sequence ID" value="KAK9832532.1"/>
    <property type="molecule type" value="Genomic_DNA"/>
</dbReference>
<gene>
    <name evidence="2" type="ORF">WJX81_006557</name>
</gene>
<keyword evidence="1" id="KW-0472">Membrane</keyword>
<dbReference type="PANTHER" id="PTHR32251:SF23">
    <property type="entry name" value="3-OXO-5-ALPHA-STEROID 4-DEHYDROGENASE (DUF1295)"/>
    <property type="match status" value="1"/>
</dbReference>
<comment type="caution">
    <text evidence="2">The sequence shown here is derived from an EMBL/GenBank/DDBJ whole genome shotgun (WGS) entry which is preliminary data.</text>
</comment>
<dbReference type="PANTHER" id="PTHR32251">
    <property type="entry name" value="3-OXO-5-ALPHA-STEROID 4-DEHYDROGENASE"/>
    <property type="match status" value="1"/>
</dbReference>